<proteinExistence type="inferred from homology"/>
<evidence type="ECO:0000313" key="12">
    <source>
        <dbReference type="Proteomes" id="UP000728032"/>
    </source>
</evidence>
<dbReference type="AlphaFoldDB" id="A0A7R9MKF2"/>
<keyword evidence="6" id="KW-0067">ATP-binding</keyword>
<organism evidence="11">
    <name type="scientific">Oppiella nova</name>
    <dbReference type="NCBI Taxonomy" id="334625"/>
    <lineage>
        <taxon>Eukaryota</taxon>
        <taxon>Metazoa</taxon>
        <taxon>Ecdysozoa</taxon>
        <taxon>Arthropoda</taxon>
        <taxon>Chelicerata</taxon>
        <taxon>Arachnida</taxon>
        <taxon>Acari</taxon>
        <taxon>Acariformes</taxon>
        <taxon>Sarcoptiformes</taxon>
        <taxon>Oribatida</taxon>
        <taxon>Brachypylina</taxon>
        <taxon>Oppioidea</taxon>
        <taxon>Oppiidae</taxon>
        <taxon>Oppiella</taxon>
    </lineage>
</organism>
<dbReference type="Pfam" id="PF00005">
    <property type="entry name" value="ABC_tran"/>
    <property type="match status" value="1"/>
</dbReference>
<dbReference type="InterPro" id="IPR050173">
    <property type="entry name" value="ABC_transporter_C-like"/>
</dbReference>
<feature type="transmembrane region" description="Helical" evidence="9">
    <location>
        <begin position="51"/>
        <end position="73"/>
    </location>
</feature>
<feature type="transmembrane region" description="Helical" evidence="9">
    <location>
        <begin position="133"/>
        <end position="156"/>
    </location>
</feature>
<dbReference type="GO" id="GO:0016887">
    <property type="term" value="F:ATP hydrolysis activity"/>
    <property type="evidence" value="ECO:0007669"/>
    <property type="project" value="InterPro"/>
</dbReference>
<sequence>MSNDVNRLRSIPTTGTYLVNGPFSTFVHYLVLGPIQAVIIAYIMWTHLGWSAFVGVALLVPFIPFQLIMGRLFSRFRQMTAKLTDGRLRLMNEIISGMRVIKMYAWEQPFADLVADARKSEVGRIQRSCLLKAINLSLFFVASRVILFAAFITYVLTGNLLTAKAVFVTMALFNTLRITLTLLFPNAIAQWAELKVSCSRIQTFLELGEMEPKTYNTKGFGDLTAFPKKNAKPKVFVNNISAKWSEDTPYATIQNISFNLKPGDLLAVIGPVGAGKSSLIMSILNELPVLEGSVQTVGTISYASQEPW</sequence>
<dbReference type="GO" id="GO:0140359">
    <property type="term" value="F:ABC-type transporter activity"/>
    <property type="evidence" value="ECO:0007669"/>
    <property type="project" value="InterPro"/>
</dbReference>
<feature type="transmembrane region" description="Helical" evidence="9">
    <location>
        <begin position="26"/>
        <end position="45"/>
    </location>
</feature>
<evidence type="ECO:0000259" key="10">
    <source>
        <dbReference type="PROSITE" id="PS50929"/>
    </source>
</evidence>
<keyword evidence="12" id="KW-1185">Reference proteome</keyword>
<evidence type="ECO:0000256" key="6">
    <source>
        <dbReference type="ARBA" id="ARBA00022840"/>
    </source>
</evidence>
<dbReference type="EMBL" id="OC940199">
    <property type="protein sequence ID" value="CAD7661874.1"/>
    <property type="molecule type" value="Genomic_DNA"/>
</dbReference>
<evidence type="ECO:0000313" key="11">
    <source>
        <dbReference type="EMBL" id="CAD7661874.1"/>
    </source>
</evidence>
<protein>
    <recommendedName>
        <fullName evidence="10">ABC transmembrane type-1 domain-containing protein</fullName>
    </recommendedName>
</protein>
<evidence type="ECO:0000256" key="8">
    <source>
        <dbReference type="ARBA" id="ARBA00023136"/>
    </source>
</evidence>
<keyword evidence="7 9" id="KW-1133">Transmembrane helix</keyword>
<dbReference type="GO" id="GO:0016020">
    <property type="term" value="C:membrane"/>
    <property type="evidence" value="ECO:0007669"/>
    <property type="project" value="UniProtKB-SubCell"/>
</dbReference>
<gene>
    <name evidence="11" type="ORF">ONB1V03_LOCUS18434</name>
</gene>
<dbReference type="InterPro" id="IPR027417">
    <property type="entry name" value="P-loop_NTPase"/>
</dbReference>
<evidence type="ECO:0000256" key="5">
    <source>
        <dbReference type="ARBA" id="ARBA00022741"/>
    </source>
</evidence>
<dbReference type="GO" id="GO:0005524">
    <property type="term" value="F:ATP binding"/>
    <property type="evidence" value="ECO:0007669"/>
    <property type="project" value="UniProtKB-KW"/>
</dbReference>
<dbReference type="PANTHER" id="PTHR24223:SF456">
    <property type="entry name" value="MULTIDRUG RESISTANCE-ASSOCIATED PROTEIN LETHAL(2)03659"/>
    <property type="match status" value="1"/>
</dbReference>
<keyword evidence="3" id="KW-0813">Transport</keyword>
<dbReference type="PANTHER" id="PTHR24223">
    <property type="entry name" value="ATP-BINDING CASSETTE SUB-FAMILY C"/>
    <property type="match status" value="1"/>
</dbReference>
<evidence type="ECO:0000256" key="2">
    <source>
        <dbReference type="ARBA" id="ARBA00009726"/>
    </source>
</evidence>
<dbReference type="InterPro" id="IPR011527">
    <property type="entry name" value="ABC1_TM_dom"/>
</dbReference>
<accession>A0A7R9MKF2</accession>
<evidence type="ECO:0000256" key="3">
    <source>
        <dbReference type="ARBA" id="ARBA00022448"/>
    </source>
</evidence>
<evidence type="ECO:0000256" key="7">
    <source>
        <dbReference type="ARBA" id="ARBA00022989"/>
    </source>
</evidence>
<dbReference type="SUPFAM" id="SSF90123">
    <property type="entry name" value="ABC transporter transmembrane region"/>
    <property type="match status" value="1"/>
</dbReference>
<feature type="non-terminal residue" evidence="11">
    <location>
        <position position="308"/>
    </location>
</feature>
<reference evidence="11" key="1">
    <citation type="submission" date="2020-11" db="EMBL/GenBank/DDBJ databases">
        <authorList>
            <person name="Tran Van P."/>
        </authorList>
    </citation>
    <scope>NUCLEOTIDE SEQUENCE</scope>
</reference>
<comment type="subcellular location">
    <subcellularLocation>
        <location evidence="1">Membrane</location>
        <topology evidence="1">Multi-pass membrane protein</topology>
    </subcellularLocation>
</comment>
<evidence type="ECO:0000256" key="9">
    <source>
        <dbReference type="SAM" id="Phobius"/>
    </source>
</evidence>
<dbReference type="Pfam" id="PF00664">
    <property type="entry name" value="ABC_membrane"/>
    <property type="match status" value="1"/>
</dbReference>
<dbReference type="Gene3D" id="1.20.1560.10">
    <property type="entry name" value="ABC transporter type 1, transmembrane domain"/>
    <property type="match status" value="1"/>
</dbReference>
<comment type="similarity">
    <text evidence="2">Belongs to the ABC transporter superfamily. ABCC family. Conjugate transporter (TC 3.A.1.208) subfamily.</text>
</comment>
<evidence type="ECO:0000256" key="1">
    <source>
        <dbReference type="ARBA" id="ARBA00004141"/>
    </source>
</evidence>
<dbReference type="InterPro" id="IPR003439">
    <property type="entry name" value="ABC_transporter-like_ATP-bd"/>
</dbReference>
<dbReference type="OrthoDB" id="6500128at2759"/>
<keyword evidence="8 9" id="KW-0472">Membrane</keyword>
<dbReference type="SUPFAM" id="SSF52540">
    <property type="entry name" value="P-loop containing nucleoside triphosphate hydrolases"/>
    <property type="match status" value="1"/>
</dbReference>
<keyword evidence="5" id="KW-0547">Nucleotide-binding</keyword>
<dbReference type="PROSITE" id="PS50929">
    <property type="entry name" value="ABC_TM1F"/>
    <property type="match status" value="1"/>
</dbReference>
<feature type="transmembrane region" description="Helical" evidence="9">
    <location>
        <begin position="162"/>
        <end position="184"/>
    </location>
</feature>
<feature type="domain" description="ABC transmembrane type-1" evidence="10">
    <location>
        <begin position="1"/>
        <end position="186"/>
    </location>
</feature>
<name>A0A7R9MKF2_9ACAR</name>
<dbReference type="Gene3D" id="3.40.50.300">
    <property type="entry name" value="P-loop containing nucleotide triphosphate hydrolases"/>
    <property type="match status" value="1"/>
</dbReference>
<evidence type="ECO:0000256" key="4">
    <source>
        <dbReference type="ARBA" id="ARBA00022692"/>
    </source>
</evidence>
<dbReference type="InterPro" id="IPR036640">
    <property type="entry name" value="ABC1_TM_sf"/>
</dbReference>
<dbReference type="Proteomes" id="UP000728032">
    <property type="component" value="Unassembled WGS sequence"/>
</dbReference>
<dbReference type="EMBL" id="CAJPVJ010025374">
    <property type="protein sequence ID" value="CAG2179010.1"/>
    <property type="molecule type" value="Genomic_DNA"/>
</dbReference>
<keyword evidence="4 9" id="KW-0812">Transmembrane</keyword>